<dbReference type="EMBL" id="FRFD01000003">
    <property type="protein sequence ID" value="SHO45763.1"/>
    <property type="molecule type" value="Genomic_DNA"/>
</dbReference>
<dbReference type="Proteomes" id="UP000184612">
    <property type="component" value="Unassembled WGS sequence"/>
</dbReference>
<evidence type="ECO:0000313" key="4">
    <source>
        <dbReference type="Proteomes" id="UP000184612"/>
    </source>
</evidence>
<dbReference type="PANTHER" id="PTHR43252:SF6">
    <property type="entry name" value="NEGATIVE TRANSCRIPTION REGULATOR PADR"/>
    <property type="match status" value="1"/>
</dbReference>
<accession>A0A1M7Y1T0</accession>
<dbReference type="Gene3D" id="6.10.140.190">
    <property type="match status" value="1"/>
</dbReference>
<gene>
    <name evidence="3" type="ORF">SAMN02745217_01058</name>
</gene>
<evidence type="ECO:0000259" key="1">
    <source>
        <dbReference type="Pfam" id="PF03551"/>
    </source>
</evidence>
<protein>
    <submittedName>
        <fullName evidence="3">DNA-binding transcriptional regulator, PadR family</fullName>
    </submittedName>
</protein>
<sequence length="181" mass="21040">MAIKNKTRYAILGILSIHSGTGYDIKKYCDTVIVNFWNENFGHIYPVLSQLLNEGLIKTENSPSPRKKIYAITEQGRTEFLNWLIEPAEYQPVRSEFLLKLTFSSNLPKDNIISMLTDYQQMHHERLTGYKKIQDDLKKGITEITPHRELFLYAPLRYGILSTEAVISWCDEILMALRNKL</sequence>
<proteinExistence type="predicted"/>
<feature type="domain" description="Transcription regulator PadR N-terminal" evidence="1">
    <location>
        <begin position="11"/>
        <end position="80"/>
    </location>
</feature>
<dbReference type="InterPro" id="IPR036388">
    <property type="entry name" value="WH-like_DNA-bd_sf"/>
</dbReference>
<keyword evidence="3" id="KW-0238">DNA-binding</keyword>
<dbReference type="Pfam" id="PF10400">
    <property type="entry name" value="Vir_act_alpha_C"/>
    <property type="match status" value="1"/>
</dbReference>
<evidence type="ECO:0000259" key="2">
    <source>
        <dbReference type="Pfam" id="PF10400"/>
    </source>
</evidence>
<organism evidence="3 4">
    <name type="scientific">Anaerocolumna xylanovorans DSM 12503</name>
    <dbReference type="NCBI Taxonomy" id="1121345"/>
    <lineage>
        <taxon>Bacteria</taxon>
        <taxon>Bacillati</taxon>
        <taxon>Bacillota</taxon>
        <taxon>Clostridia</taxon>
        <taxon>Lachnospirales</taxon>
        <taxon>Lachnospiraceae</taxon>
        <taxon>Anaerocolumna</taxon>
    </lineage>
</organism>
<dbReference type="PANTHER" id="PTHR43252">
    <property type="entry name" value="TRANSCRIPTIONAL REGULATOR YQJI"/>
    <property type="match status" value="1"/>
</dbReference>
<dbReference type="Gene3D" id="1.10.10.10">
    <property type="entry name" value="Winged helix-like DNA-binding domain superfamily/Winged helix DNA-binding domain"/>
    <property type="match status" value="1"/>
</dbReference>
<keyword evidence="4" id="KW-1185">Reference proteome</keyword>
<evidence type="ECO:0000313" key="3">
    <source>
        <dbReference type="EMBL" id="SHO45763.1"/>
    </source>
</evidence>
<dbReference type="InterPro" id="IPR005149">
    <property type="entry name" value="Tscrpt_reg_PadR_N"/>
</dbReference>
<dbReference type="STRING" id="1121345.SAMN02745217_01058"/>
<dbReference type="InterPro" id="IPR036390">
    <property type="entry name" value="WH_DNA-bd_sf"/>
</dbReference>
<dbReference type="OrthoDB" id="9783723at2"/>
<dbReference type="Pfam" id="PF03551">
    <property type="entry name" value="PadR"/>
    <property type="match status" value="1"/>
</dbReference>
<reference evidence="3 4" key="1">
    <citation type="submission" date="2016-12" db="EMBL/GenBank/DDBJ databases">
        <authorList>
            <person name="Song W.-J."/>
            <person name="Kurnit D.M."/>
        </authorList>
    </citation>
    <scope>NUCLEOTIDE SEQUENCE [LARGE SCALE GENOMIC DNA]</scope>
    <source>
        <strain evidence="3 4">DSM 12503</strain>
    </source>
</reference>
<dbReference type="AlphaFoldDB" id="A0A1M7Y1T0"/>
<dbReference type="GO" id="GO:0003677">
    <property type="term" value="F:DNA binding"/>
    <property type="evidence" value="ECO:0007669"/>
    <property type="project" value="UniProtKB-KW"/>
</dbReference>
<dbReference type="InterPro" id="IPR018309">
    <property type="entry name" value="Tscrpt_reg_PadR_C"/>
</dbReference>
<dbReference type="RefSeq" id="WP_073587686.1">
    <property type="nucleotide sequence ID" value="NZ_FRFD01000003.1"/>
</dbReference>
<name>A0A1M7Y1T0_9FIRM</name>
<feature type="domain" description="Transcription regulator PadR C-terminal" evidence="2">
    <location>
        <begin position="93"/>
        <end position="177"/>
    </location>
</feature>
<dbReference type="SUPFAM" id="SSF46785">
    <property type="entry name" value="Winged helix' DNA-binding domain"/>
    <property type="match status" value="1"/>
</dbReference>